<protein>
    <submittedName>
        <fullName evidence="10">Sn-glycerol-1-phosphate dehydrogenase</fullName>
        <ecNumber evidence="10">1.1.1.261</ecNumber>
    </submittedName>
</protein>
<name>A0ABV5BGE1_9BACL</name>
<dbReference type="CDD" id="cd08175">
    <property type="entry name" value="G1PDH"/>
    <property type="match status" value="1"/>
</dbReference>
<evidence type="ECO:0000313" key="11">
    <source>
        <dbReference type="Proteomes" id="UP001580407"/>
    </source>
</evidence>
<keyword evidence="6" id="KW-0520">NAD</keyword>
<dbReference type="EC" id="1.1.1.261" evidence="10"/>
<evidence type="ECO:0000256" key="1">
    <source>
        <dbReference type="ARBA" id="ARBA00022490"/>
    </source>
</evidence>
<keyword evidence="8" id="KW-0594">Phospholipid biosynthesis</keyword>
<dbReference type="PANTHER" id="PTHR43616">
    <property type="entry name" value="GLYCEROL DEHYDROGENASE"/>
    <property type="match status" value="1"/>
</dbReference>
<evidence type="ECO:0000313" key="10">
    <source>
        <dbReference type="EMBL" id="MFB5684778.1"/>
    </source>
</evidence>
<evidence type="ECO:0000256" key="3">
    <source>
        <dbReference type="ARBA" id="ARBA00022723"/>
    </source>
</evidence>
<evidence type="ECO:0000256" key="2">
    <source>
        <dbReference type="ARBA" id="ARBA00022516"/>
    </source>
</evidence>
<dbReference type="InterPro" id="IPR032837">
    <property type="entry name" value="G1PDH"/>
</dbReference>
<dbReference type="EMBL" id="JBHILM010000047">
    <property type="protein sequence ID" value="MFB5684778.1"/>
    <property type="molecule type" value="Genomic_DNA"/>
</dbReference>
<keyword evidence="9" id="KW-1208">Phospholipid metabolism</keyword>
<dbReference type="RefSeq" id="WP_375528446.1">
    <property type="nucleotide sequence ID" value="NZ_JBHILM010000047.1"/>
</dbReference>
<keyword evidence="2" id="KW-0444">Lipid biosynthesis</keyword>
<dbReference type="Pfam" id="PF13685">
    <property type="entry name" value="Fe-ADH_2"/>
    <property type="match status" value="1"/>
</dbReference>
<evidence type="ECO:0000256" key="5">
    <source>
        <dbReference type="ARBA" id="ARBA00023002"/>
    </source>
</evidence>
<keyword evidence="11" id="KW-1185">Reference proteome</keyword>
<dbReference type="Gene3D" id="3.40.50.1970">
    <property type="match status" value="1"/>
</dbReference>
<dbReference type="Gene3D" id="1.20.1090.10">
    <property type="entry name" value="Dehydroquinate synthase-like - alpha domain"/>
    <property type="match status" value="1"/>
</dbReference>
<keyword evidence="4" id="KW-0521">NADP</keyword>
<reference evidence="10 11" key="1">
    <citation type="submission" date="2024-09" db="EMBL/GenBank/DDBJ databases">
        <authorList>
            <person name="Ruan L."/>
        </authorList>
    </citation>
    <scope>NUCLEOTIDE SEQUENCE [LARGE SCALE GENOMIC DNA]</scope>
    <source>
        <strain evidence="10 11">D33</strain>
    </source>
</reference>
<dbReference type="PANTHER" id="PTHR43616:SF5">
    <property type="entry name" value="GLYCEROL DEHYDROGENASE 1"/>
    <property type="match status" value="1"/>
</dbReference>
<accession>A0ABV5BGE1</accession>
<keyword evidence="7" id="KW-0443">Lipid metabolism</keyword>
<keyword evidence="3" id="KW-0479">Metal-binding</keyword>
<dbReference type="GO" id="GO:0050492">
    <property type="term" value="F:glycerol-1-phosphate dehydrogenase [NAD(P)+] activity"/>
    <property type="evidence" value="ECO:0007669"/>
    <property type="project" value="UniProtKB-EC"/>
</dbReference>
<keyword evidence="5 10" id="KW-0560">Oxidoreductase</keyword>
<evidence type="ECO:0000256" key="9">
    <source>
        <dbReference type="ARBA" id="ARBA00023264"/>
    </source>
</evidence>
<proteinExistence type="predicted"/>
<sequence>MNMNERIREWNEEAKHCSCGNPHREVNMQIYMQEGALNEIAPYLRRQDYSHVTVVNDEHTFRAAGGRVLSDLRAASLQADEIRLQGNSAGDVIADEAYIVKVLLGVADTSHAVLAIGSGTIHDLVRFVCYKMGLPFISVPTAASVDGFTSAGAPLIVDGTKQTFQAVAPEAIFADLSVLAAAPQSMTAAGFGDMLGKYTSLADWHVSRDLGREPFCPLGSRITEEALEACIAGVGAIAEGSPEGAGILMEALIASGISMLIIDHSRPASGGEHHISHRIEMEFIKEGRKQILHGAKVGVASALLADIYRNLAERENLEAFRIYRGLPSTEQMRSWLRQVGGPATIDELGVSAEQLDRALHTAHTLRSRYTGLKYINEHQLLPAVSYE</sequence>
<dbReference type="InterPro" id="IPR016205">
    <property type="entry name" value="Glycerol_DH"/>
</dbReference>
<evidence type="ECO:0000256" key="8">
    <source>
        <dbReference type="ARBA" id="ARBA00023209"/>
    </source>
</evidence>
<evidence type="ECO:0000256" key="6">
    <source>
        <dbReference type="ARBA" id="ARBA00023027"/>
    </source>
</evidence>
<evidence type="ECO:0000256" key="7">
    <source>
        <dbReference type="ARBA" id="ARBA00023098"/>
    </source>
</evidence>
<gene>
    <name evidence="10" type="ORF">ACE3NQ_28105</name>
</gene>
<keyword evidence="1" id="KW-0963">Cytoplasm</keyword>
<dbReference type="Proteomes" id="UP001580407">
    <property type="component" value="Unassembled WGS sequence"/>
</dbReference>
<dbReference type="SUPFAM" id="SSF56796">
    <property type="entry name" value="Dehydroquinate synthase-like"/>
    <property type="match status" value="1"/>
</dbReference>
<organism evidence="10 11">
    <name type="scientific">Paenibacillus terreus</name>
    <dbReference type="NCBI Taxonomy" id="1387834"/>
    <lineage>
        <taxon>Bacteria</taxon>
        <taxon>Bacillati</taxon>
        <taxon>Bacillota</taxon>
        <taxon>Bacilli</taxon>
        <taxon>Bacillales</taxon>
        <taxon>Paenibacillaceae</taxon>
        <taxon>Paenibacillus</taxon>
    </lineage>
</organism>
<evidence type="ECO:0000256" key="4">
    <source>
        <dbReference type="ARBA" id="ARBA00022857"/>
    </source>
</evidence>
<comment type="caution">
    <text evidence="10">The sequence shown here is derived from an EMBL/GenBank/DDBJ whole genome shotgun (WGS) entry which is preliminary data.</text>
</comment>